<evidence type="ECO:0000256" key="5">
    <source>
        <dbReference type="ARBA" id="ARBA00023136"/>
    </source>
</evidence>
<organism evidence="8 9">
    <name type="scientific">Lepraria neglecta</name>
    <dbReference type="NCBI Taxonomy" id="209136"/>
    <lineage>
        <taxon>Eukaryota</taxon>
        <taxon>Fungi</taxon>
        <taxon>Dikarya</taxon>
        <taxon>Ascomycota</taxon>
        <taxon>Pezizomycotina</taxon>
        <taxon>Lecanoromycetes</taxon>
        <taxon>OSLEUM clade</taxon>
        <taxon>Lecanoromycetidae</taxon>
        <taxon>Lecanorales</taxon>
        <taxon>Lecanorineae</taxon>
        <taxon>Stereocaulaceae</taxon>
        <taxon>Lepraria</taxon>
    </lineage>
</organism>
<dbReference type="GO" id="GO:0140359">
    <property type="term" value="F:ABC-type transporter activity"/>
    <property type="evidence" value="ECO:0007669"/>
    <property type="project" value="InterPro"/>
</dbReference>
<dbReference type="InterPro" id="IPR003439">
    <property type="entry name" value="ABC_transporter-like_ATP-bd"/>
</dbReference>
<protein>
    <recommendedName>
        <fullName evidence="10">AAA+ ATPase domain-containing protein</fullName>
    </recommendedName>
</protein>
<dbReference type="PANTHER" id="PTHR48041:SF98">
    <property type="entry name" value="TRANSPORTER, PUTATIVE (EUROFUNG)-RELATED"/>
    <property type="match status" value="1"/>
</dbReference>
<keyword evidence="9" id="KW-1185">Reference proteome</keyword>
<dbReference type="InterPro" id="IPR043926">
    <property type="entry name" value="ABCG_dom"/>
</dbReference>
<evidence type="ECO:0000259" key="7">
    <source>
        <dbReference type="Pfam" id="PF19055"/>
    </source>
</evidence>
<comment type="subcellular location">
    <subcellularLocation>
        <location evidence="1">Membrane</location>
        <topology evidence="1">Multi-pass membrane protein</topology>
    </subcellularLocation>
</comment>
<evidence type="ECO:0000256" key="2">
    <source>
        <dbReference type="ARBA" id="ARBA00022448"/>
    </source>
</evidence>
<dbReference type="InterPro" id="IPR050352">
    <property type="entry name" value="ABCG_transporters"/>
</dbReference>
<evidence type="ECO:0000313" key="9">
    <source>
        <dbReference type="Proteomes" id="UP001276659"/>
    </source>
</evidence>
<dbReference type="Proteomes" id="UP001276659">
    <property type="component" value="Unassembled WGS sequence"/>
</dbReference>
<evidence type="ECO:0000313" key="8">
    <source>
        <dbReference type="EMBL" id="KAK3174438.1"/>
    </source>
</evidence>
<proteinExistence type="predicted"/>
<dbReference type="Pfam" id="PF19055">
    <property type="entry name" value="ABC2_membrane_7"/>
    <property type="match status" value="1"/>
</dbReference>
<comment type="caution">
    <text evidence="8">The sequence shown here is derived from an EMBL/GenBank/DDBJ whole genome shotgun (WGS) entry which is preliminary data.</text>
</comment>
<dbReference type="Pfam" id="PF00005">
    <property type="entry name" value="ABC_tran"/>
    <property type="match status" value="1"/>
</dbReference>
<dbReference type="InterPro" id="IPR027417">
    <property type="entry name" value="P-loop_NTPase"/>
</dbReference>
<evidence type="ECO:0008006" key="10">
    <source>
        <dbReference type="Google" id="ProtNLM"/>
    </source>
</evidence>
<keyword evidence="3" id="KW-0812">Transmembrane</keyword>
<dbReference type="PANTHER" id="PTHR48041">
    <property type="entry name" value="ABC TRANSPORTER G FAMILY MEMBER 28"/>
    <property type="match status" value="1"/>
</dbReference>
<dbReference type="Gene3D" id="3.40.50.300">
    <property type="entry name" value="P-loop containing nucleotide triphosphate hydrolases"/>
    <property type="match status" value="2"/>
</dbReference>
<dbReference type="GO" id="GO:0016887">
    <property type="term" value="F:ATP hydrolysis activity"/>
    <property type="evidence" value="ECO:0007669"/>
    <property type="project" value="InterPro"/>
</dbReference>
<keyword evidence="5" id="KW-0472">Membrane</keyword>
<keyword evidence="4" id="KW-1133">Transmembrane helix</keyword>
<evidence type="ECO:0000256" key="1">
    <source>
        <dbReference type="ARBA" id="ARBA00004141"/>
    </source>
</evidence>
<dbReference type="AlphaFoldDB" id="A0AAE0DP91"/>
<dbReference type="SUPFAM" id="SSF52540">
    <property type="entry name" value="P-loop containing nucleoside triphosphate hydrolases"/>
    <property type="match status" value="1"/>
</dbReference>
<gene>
    <name evidence="8" type="ORF">OEA41_001684</name>
</gene>
<evidence type="ECO:0000259" key="6">
    <source>
        <dbReference type="Pfam" id="PF00005"/>
    </source>
</evidence>
<name>A0AAE0DP91_9LECA</name>
<evidence type="ECO:0000256" key="4">
    <source>
        <dbReference type="ARBA" id="ARBA00022989"/>
    </source>
</evidence>
<evidence type="ECO:0000256" key="3">
    <source>
        <dbReference type="ARBA" id="ARBA00022692"/>
    </source>
</evidence>
<accession>A0AAE0DP91</accession>
<dbReference type="EMBL" id="JASNWA010000006">
    <property type="protein sequence ID" value="KAK3174438.1"/>
    <property type="molecule type" value="Genomic_DNA"/>
</dbReference>
<reference evidence="8" key="1">
    <citation type="submission" date="2022-11" db="EMBL/GenBank/DDBJ databases">
        <title>Chromosomal genome sequence assembly and mating type (MAT) locus characterization of the leprose asexual lichenized fungus Lepraria neglecta (Nyl.) Erichsen.</title>
        <authorList>
            <person name="Allen J.L."/>
            <person name="Pfeffer B."/>
        </authorList>
    </citation>
    <scope>NUCLEOTIDE SEQUENCE</scope>
    <source>
        <strain evidence="8">Allen 5258</strain>
    </source>
</reference>
<keyword evidence="2" id="KW-0813">Transport</keyword>
<dbReference type="GO" id="GO:0005524">
    <property type="term" value="F:ATP binding"/>
    <property type="evidence" value="ECO:0007669"/>
    <property type="project" value="InterPro"/>
</dbReference>
<sequence length="244" mass="26866">MGPSGSGKTTLLNFLAHRGFGDKLEASDTIKVNGSKCVTEMKFQEISSFVEQGDALIGSLTVRETLDFAARLSLDRFQAMNAHDVLILFLDEPTNGLDFTASYEVIKYLKSALKKHKLIVIASIHQPSFQTFDLFDNILLLAGGQTCYNGPVSSIQPYFEGIGSPMPGAAGSYFVQHRPSVPLYMNPAEFLLDLTSSDFSQDEADAKVRLQKLHSDWQESFKAKAINESVANTEHDNDSVFAED</sequence>
<feature type="domain" description="ABC transporter" evidence="6">
    <location>
        <begin position="1"/>
        <end position="72"/>
    </location>
</feature>
<dbReference type="GO" id="GO:0016020">
    <property type="term" value="C:membrane"/>
    <property type="evidence" value="ECO:0007669"/>
    <property type="project" value="UniProtKB-SubCell"/>
</dbReference>
<feature type="domain" description="ABC transporter family G" evidence="7">
    <location>
        <begin position="125"/>
        <end position="167"/>
    </location>
</feature>